<comment type="caution">
    <text evidence="1">The sequence shown here is derived from an EMBL/GenBank/DDBJ whole genome shotgun (WGS) entry which is preliminary data.</text>
</comment>
<reference evidence="1" key="1">
    <citation type="submission" date="2021-03" db="EMBL/GenBank/DDBJ databases">
        <authorList>
            <person name="Tagirdzhanova G."/>
        </authorList>
    </citation>
    <scope>NUCLEOTIDE SEQUENCE</scope>
</reference>
<dbReference type="OrthoDB" id="10342251at2759"/>
<protein>
    <submittedName>
        <fullName evidence="1">Uncharacterized protein</fullName>
    </submittedName>
</protein>
<sequence>MEGTADPGLYNAQIYPCKSCGPFLLINLKEMTTQVLETLPKYPMVVPPTDPETFNLLRNVLARPIAHALSNFKPKLRSAAMIKDTIPQFSPHLGGCAFGRNGRADIPLYKCMECRALFVLPSEVRDAGRKVDPVKEASLTEGYMRDIAVGAMKNAYRSLELLKAAQVYCFKDFVVMVDFTTHPGREGKTEKEKDLPVNDIAGLLDFDGGK</sequence>
<evidence type="ECO:0000313" key="1">
    <source>
        <dbReference type="EMBL" id="CAF9942532.1"/>
    </source>
</evidence>
<keyword evidence="2" id="KW-1185">Reference proteome</keyword>
<accession>A0A8H3J837</accession>
<dbReference type="AlphaFoldDB" id="A0A8H3J837"/>
<organism evidence="1 2">
    <name type="scientific">Imshaugia aleurites</name>
    <dbReference type="NCBI Taxonomy" id="172621"/>
    <lineage>
        <taxon>Eukaryota</taxon>
        <taxon>Fungi</taxon>
        <taxon>Dikarya</taxon>
        <taxon>Ascomycota</taxon>
        <taxon>Pezizomycotina</taxon>
        <taxon>Lecanoromycetes</taxon>
        <taxon>OSLEUM clade</taxon>
        <taxon>Lecanoromycetidae</taxon>
        <taxon>Lecanorales</taxon>
        <taxon>Lecanorineae</taxon>
        <taxon>Parmeliaceae</taxon>
        <taxon>Imshaugia</taxon>
    </lineage>
</organism>
<proteinExistence type="predicted"/>
<dbReference type="EMBL" id="CAJPDT010000193">
    <property type="protein sequence ID" value="CAF9942532.1"/>
    <property type="molecule type" value="Genomic_DNA"/>
</dbReference>
<dbReference type="Proteomes" id="UP000664534">
    <property type="component" value="Unassembled WGS sequence"/>
</dbReference>
<gene>
    <name evidence="1" type="ORF">IMSHALPRED_003866</name>
</gene>
<name>A0A8H3J837_9LECA</name>
<evidence type="ECO:0000313" key="2">
    <source>
        <dbReference type="Proteomes" id="UP000664534"/>
    </source>
</evidence>